<keyword evidence="8 11" id="KW-1133">Transmembrane helix</keyword>
<proteinExistence type="inferred from homology"/>
<protein>
    <submittedName>
        <fullName evidence="13">TonB family C-terminal domain protein</fullName>
    </submittedName>
</protein>
<evidence type="ECO:0000256" key="11">
    <source>
        <dbReference type="SAM" id="Phobius"/>
    </source>
</evidence>
<feature type="transmembrane region" description="Helical" evidence="11">
    <location>
        <begin position="12"/>
        <end position="33"/>
    </location>
</feature>
<feature type="region of interest" description="Disordered" evidence="10">
    <location>
        <begin position="49"/>
        <end position="75"/>
    </location>
</feature>
<dbReference type="Gene3D" id="3.30.1150.10">
    <property type="match status" value="1"/>
</dbReference>
<evidence type="ECO:0000313" key="13">
    <source>
        <dbReference type="EMBL" id="CDG81840.1"/>
    </source>
</evidence>
<dbReference type="InterPro" id="IPR051045">
    <property type="entry name" value="TonB-dependent_transducer"/>
</dbReference>
<feature type="compositionally biased region" description="Pro residues" evidence="10">
    <location>
        <begin position="55"/>
        <end position="75"/>
    </location>
</feature>
<evidence type="ECO:0000256" key="8">
    <source>
        <dbReference type="ARBA" id="ARBA00022989"/>
    </source>
</evidence>
<evidence type="ECO:0000256" key="7">
    <source>
        <dbReference type="ARBA" id="ARBA00022927"/>
    </source>
</evidence>
<reference evidence="13 14" key="1">
    <citation type="journal article" date="2015" name="Genome Announc.">
        <title>Genome Sequence of Mushroom Soft-Rot Pathogen Janthinobacterium agaricidamnosum.</title>
        <authorList>
            <person name="Graupner K."/>
            <person name="Lackner G."/>
            <person name="Hertweck C."/>
        </authorList>
    </citation>
    <scope>NUCLEOTIDE SEQUENCE [LARGE SCALE GENOMIC DNA]</scope>
    <source>
        <strain evidence="14">NBRC 102515 / DSM 9628</strain>
    </source>
</reference>
<evidence type="ECO:0000256" key="5">
    <source>
        <dbReference type="ARBA" id="ARBA00022519"/>
    </source>
</evidence>
<dbReference type="HOGENOM" id="CLU_076057_5_2_4"/>
<evidence type="ECO:0000256" key="4">
    <source>
        <dbReference type="ARBA" id="ARBA00022475"/>
    </source>
</evidence>
<keyword evidence="6 11" id="KW-0812">Transmembrane</keyword>
<keyword evidence="9 11" id="KW-0472">Membrane</keyword>
<dbReference type="GO" id="GO:0055085">
    <property type="term" value="P:transmembrane transport"/>
    <property type="evidence" value="ECO:0007669"/>
    <property type="project" value="InterPro"/>
</dbReference>
<evidence type="ECO:0000256" key="3">
    <source>
        <dbReference type="ARBA" id="ARBA00022448"/>
    </source>
</evidence>
<dbReference type="RefSeq" id="WP_038489681.1">
    <property type="nucleotide sequence ID" value="NZ_BCTH01000086.1"/>
</dbReference>
<dbReference type="EMBL" id="HG322949">
    <property type="protein sequence ID" value="CDG81840.1"/>
    <property type="molecule type" value="Genomic_DNA"/>
</dbReference>
<evidence type="ECO:0000256" key="1">
    <source>
        <dbReference type="ARBA" id="ARBA00004383"/>
    </source>
</evidence>
<dbReference type="GO" id="GO:0098797">
    <property type="term" value="C:plasma membrane protein complex"/>
    <property type="evidence" value="ECO:0007669"/>
    <property type="project" value="TreeGrafter"/>
</dbReference>
<organism evidence="13 14">
    <name type="scientific">Janthinobacterium agaricidamnosum NBRC 102515 = DSM 9628</name>
    <dbReference type="NCBI Taxonomy" id="1349767"/>
    <lineage>
        <taxon>Bacteria</taxon>
        <taxon>Pseudomonadati</taxon>
        <taxon>Pseudomonadota</taxon>
        <taxon>Betaproteobacteria</taxon>
        <taxon>Burkholderiales</taxon>
        <taxon>Oxalobacteraceae</taxon>
        <taxon>Janthinobacterium</taxon>
    </lineage>
</organism>
<keyword evidence="3" id="KW-0813">Transport</keyword>
<dbReference type="eggNOG" id="COG0810">
    <property type="taxonomic scope" value="Bacteria"/>
</dbReference>
<keyword evidence="14" id="KW-1185">Reference proteome</keyword>
<dbReference type="GO" id="GO:0031992">
    <property type="term" value="F:energy transducer activity"/>
    <property type="evidence" value="ECO:0007669"/>
    <property type="project" value="TreeGrafter"/>
</dbReference>
<dbReference type="Proteomes" id="UP000027604">
    <property type="component" value="Chromosome I"/>
</dbReference>
<dbReference type="InterPro" id="IPR006260">
    <property type="entry name" value="TonB/TolA_C"/>
</dbReference>
<evidence type="ECO:0000256" key="10">
    <source>
        <dbReference type="SAM" id="MobiDB-lite"/>
    </source>
</evidence>
<evidence type="ECO:0000259" key="12">
    <source>
        <dbReference type="PROSITE" id="PS52015"/>
    </source>
</evidence>
<dbReference type="PANTHER" id="PTHR33446:SF2">
    <property type="entry name" value="PROTEIN TONB"/>
    <property type="match status" value="1"/>
</dbReference>
<dbReference type="PANTHER" id="PTHR33446">
    <property type="entry name" value="PROTEIN TONB-RELATED"/>
    <property type="match status" value="1"/>
</dbReference>
<dbReference type="Pfam" id="PF03544">
    <property type="entry name" value="TonB_C"/>
    <property type="match status" value="1"/>
</dbReference>
<evidence type="ECO:0000256" key="9">
    <source>
        <dbReference type="ARBA" id="ARBA00023136"/>
    </source>
</evidence>
<keyword evidence="4" id="KW-1003">Cell membrane</keyword>
<evidence type="ECO:0000256" key="6">
    <source>
        <dbReference type="ARBA" id="ARBA00022692"/>
    </source>
</evidence>
<dbReference type="KEGG" id="jag:GJA_1187"/>
<dbReference type="PATRIC" id="fig|1349767.4.peg.2908"/>
<comment type="similarity">
    <text evidence="2">Belongs to the TonB family.</text>
</comment>
<keyword evidence="5" id="KW-0997">Cell inner membrane</keyword>
<sequence length="218" mass="23136">MNFSNEKSPKNYTGITIVVLLHVLAAYGIATGLGKRLVTKMMEPVETKIIEEVKPPPPKDLPPPPPPPEMKAPPPPFIPPVEVNVQQPPPQQNVIANTTTAKPATTELQKTAPAAPPAPPAPAATGVKVAAVVSFANCAKPEYPKSSLRNEETGTSTMSFLIGVDGRVAESKITKSSGFRDLDRAAIAALSKCTFKPGTVDGKPEPSWAPVQYVWTLD</sequence>
<dbReference type="PROSITE" id="PS52015">
    <property type="entry name" value="TONB_CTD"/>
    <property type="match status" value="1"/>
</dbReference>
<dbReference type="STRING" id="1349767.GJA_1187"/>
<feature type="domain" description="TonB C-terminal" evidence="12">
    <location>
        <begin position="128"/>
        <end position="218"/>
    </location>
</feature>
<dbReference type="NCBIfam" id="TIGR01352">
    <property type="entry name" value="tonB_Cterm"/>
    <property type="match status" value="1"/>
</dbReference>
<dbReference type="GO" id="GO:0015031">
    <property type="term" value="P:protein transport"/>
    <property type="evidence" value="ECO:0007669"/>
    <property type="project" value="UniProtKB-KW"/>
</dbReference>
<accession>W0V2J6</accession>
<name>W0V2J6_9BURK</name>
<comment type="subcellular location">
    <subcellularLocation>
        <location evidence="1">Cell inner membrane</location>
        <topology evidence="1">Single-pass membrane protein</topology>
        <orientation evidence="1">Periplasmic side</orientation>
    </subcellularLocation>
</comment>
<evidence type="ECO:0000256" key="2">
    <source>
        <dbReference type="ARBA" id="ARBA00006555"/>
    </source>
</evidence>
<dbReference type="InterPro" id="IPR037682">
    <property type="entry name" value="TonB_C"/>
</dbReference>
<dbReference type="SUPFAM" id="SSF74653">
    <property type="entry name" value="TolA/TonB C-terminal domain"/>
    <property type="match status" value="1"/>
</dbReference>
<keyword evidence="7" id="KW-0653">Protein transport</keyword>
<dbReference type="AlphaFoldDB" id="W0V2J6"/>
<dbReference type="OrthoDB" id="8724624at2"/>
<gene>
    <name evidence="13" type="ORF">GJA_1187</name>
</gene>
<evidence type="ECO:0000313" key="14">
    <source>
        <dbReference type="Proteomes" id="UP000027604"/>
    </source>
</evidence>